<name>A0A2N3YI80_9MICO</name>
<dbReference type="Pfam" id="PF12697">
    <property type="entry name" value="Abhydrolase_6"/>
    <property type="match status" value="1"/>
</dbReference>
<dbReference type="OrthoDB" id="9770427at2"/>
<dbReference type="AlphaFoldDB" id="A0A2N3YI80"/>
<comment type="caution">
    <text evidence="2">The sequence shown here is derived from an EMBL/GenBank/DDBJ whole genome shotgun (WGS) entry which is preliminary data.</text>
</comment>
<dbReference type="EMBL" id="PJNE01000001">
    <property type="protein sequence ID" value="PKW26567.1"/>
    <property type="molecule type" value="Genomic_DNA"/>
</dbReference>
<protein>
    <submittedName>
        <fullName evidence="2">Pimeloyl-ACP methyl ester carboxylesterase</fullName>
    </submittedName>
</protein>
<organism evidence="2 3">
    <name type="scientific">Phycicoccus duodecadis</name>
    <dbReference type="NCBI Taxonomy" id="173053"/>
    <lineage>
        <taxon>Bacteria</taxon>
        <taxon>Bacillati</taxon>
        <taxon>Actinomycetota</taxon>
        <taxon>Actinomycetes</taxon>
        <taxon>Micrococcales</taxon>
        <taxon>Intrasporangiaceae</taxon>
        <taxon>Phycicoccus</taxon>
    </lineage>
</organism>
<accession>A0A2N3YI80</accession>
<reference evidence="2 3" key="1">
    <citation type="submission" date="2017-12" db="EMBL/GenBank/DDBJ databases">
        <title>Sequencing the genomes of 1000 Actinobacteria strains.</title>
        <authorList>
            <person name="Klenk H.-P."/>
        </authorList>
    </citation>
    <scope>NUCLEOTIDE SEQUENCE [LARGE SCALE GENOMIC DNA]</scope>
    <source>
        <strain evidence="2 3">DSM 12806</strain>
    </source>
</reference>
<sequence length="230" mass="24049">MTTPTGPQGPLAGPAVVLVPGLGLDQRSWAQVRRILGPSASVVTLPSMGRRGPRGTDLHVEAQAARVLDALPATGEAVLVGHSASAPVVVEAAARSPRVVGLVLVGPVTDPGARTWPGILRQWAGTVVHERVWETLALTPQYRATGLSSMLRGMNRIRFYRTEVGLAAASVPTLVVRGENDRIAPGPWCERLAAAAGTPLTTVPGAAHMVPLTHPAAVVAAVRRLEALRR</sequence>
<dbReference type="RefSeq" id="WP_158239798.1">
    <property type="nucleotide sequence ID" value="NZ_PJNE01000001.1"/>
</dbReference>
<evidence type="ECO:0000313" key="2">
    <source>
        <dbReference type="EMBL" id="PKW26567.1"/>
    </source>
</evidence>
<dbReference type="Proteomes" id="UP000233781">
    <property type="component" value="Unassembled WGS sequence"/>
</dbReference>
<evidence type="ECO:0000259" key="1">
    <source>
        <dbReference type="Pfam" id="PF12697"/>
    </source>
</evidence>
<dbReference type="GO" id="GO:0003824">
    <property type="term" value="F:catalytic activity"/>
    <property type="evidence" value="ECO:0007669"/>
    <property type="project" value="UniProtKB-ARBA"/>
</dbReference>
<dbReference type="InterPro" id="IPR000073">
    <property type="entry name" value="AB_hydrolase_1"/>
</dbReference>
<dbReference type="PANTHER" id="PTHR43194:SF5">
    <property type="entry name" value="PIMELOYL-[ACYL-CARRIER PROTEIN] METHYL ESTER ESTERASE"/>
    <property type="match status" value="1"/>
</dbReference>
<dbReference type="SUPFAM" id="SSF53474">
    <property type="entry name" value="alpha/beta-Hydrolases"/>
    <property type="match status" value="1"/>
</dbReference>
<dbReference type="Gene3D" id="3.40.50.1820">
    <property type="entry name" value="alpha/beta hydrolase"/>
    <property type="match status" value="1"/>
</dbReference>
<dbReference type="InterPro" id="IPR050228">
    <property type="entry name" value="Carboxylesterase_BioH"/>
</dbReference>
<keyword evidence="3" id="KW-1185">Reference proteome</keyword>
<dbReference type="PANTHER" id="PTHR43194">
    <property type="entry name" value="HYDROLASE ALPHA/BETA FOLD FAMILY"/>
    <property type="match status" value="1"/>
</dbReference>
<feature type="domain" description="AB hydrolase-1" evidence="1">
    <location>
        <begin position="16"/>
        <end position="221"/>
    </location>
</feature>
<evidence type="ECO:0000313" key="3">
    <source>
        <dbReference type="Proteomes" id="UP000233781"/>
    </source>
</evidence>
<dbReference type="InterPro" id="IPR029058">
    <property type="entry name" value="AB_hydrolase_fold"/>
</dbReference>
<proteinExistence type="predicted"/>
<gene>
    <name evidence="2" type="ORF">ATL31_1381</name>
</gene>